<dbReference type="Proteomes" id="UP000198822">
    <property type="component" value="Chromosome I"/>
</dbReference>
<reference evidence="3" key="1">
    <citation type="submission" date="2016-10" db="EMBL/GenBank/DDBJ databases">
        <authorList>
            <person name="Varghese N."/>
            <person name="Submissions S."/>
        </authorList>
    </citation>
    <scope>NUCLEOTIDE SEQUENCE [LARGE SCALE GENOMIC DNA]</scope>
    <source>
        <strain evidence="3">DSM 22002</strain>
    </source>
</reference>
<organism evidence="2 3">
    <name type="scientific">Agrococcus jejuensis</name>
    <dbReference type="NCBI Taxonomy" id="399736"/>
    <lineage>
        <taxon>Bacteria</taxon>
        <taxon>Bacillati</taxon>
        <taxon>Actinomycetota</taxon>
        <taxon>Actinomycetes</taxon>
        <taxon>Micrococcales</taxon>
        <taxon>Microbacteriaceae</taxon>
        <taxon>Agrococcus</taxon>
    </lineage>
</organism>
<name>A0A1G8EFV3_9MICO</name>
<dbReference type="AlphaFoldDB" id="A0A1G8EFV3"/>
<keyword evidence="1" id="KW-0732">Signal</keyword>
<gene>
    <name evidence="2" type="ORF">SAMN04489720_2023</name>
</gene>
<dbReference type="PROSITE" id="PS51257">
    <property type="entry name" value="PROKAR_LIPOPROTEIN"/>
    <property type="match status" value="1"/>
</dbReference>
<feature type="signal peptide" evidence="1">
    <location>
        <begin position="1"/>
        <end position="32"/>
    </location>
</feature>
<evidence type="ECO:0000313" key="2">
    <source>
        <dbReference type="EMBL" id="SDH68793.1"/>
    </source>
</evidence>
<evidence type="ECO:0008006" key="4">
    <source>
        <dbReference type="Google" id="ProtNLM"/>
    </source>
</evidence>
<evidence type="ECO:0000256" key="1">
    <source>
        <dbReference type="SAM" id="SignalP"/>
    </source>
</evidence>
<sequence>MKIMHSTLGKTTLGVIAAGALAFSLAACSTPAAEEPAETSASESTDATPEPIAVIDELGGVDTQVTLDQGFLDAITGLGLTPGVIGGATLTDGVLAFPITGGNVEYWDPEEDYRPYVQGSIEHDGSGISLTAGDITVELTDFRIDPGTSELFGTVTANGEEVGQDILIFELNGSTLNPLQEGPNGEAILEGTEVYVSEDAAGLLNDTFGTDAVVGGREVGLLVGVAQITAVPAE</sequence>
<accession>A0A1G8EFV3</accession>
<proteinExistence type="predicted"/>
<dbReference type="EMBL" id="LT629695">
    <property type="protein sequence ID" value="SDH68793.1"/>
    <property type="molecule type" value="Genomic_DNA"/>
</dbReference>
<dbReference type="RefSeq" id="WP_231945019.1">
    <property type="nucleotide sequence ID" value="NZ_LT629695.1"/>
</dbReference>
<dbReference type="STRING" id="399736.SAMN04489720_2023"/>
<evidence type="ECO:0000313" key="3">
    <source>
        <dbReference type="Proteomes" id="UP000198822"/>
    </source>
</evidence>
<feature type="chain" id="PRO_5009243365" description="Transferrin-binding protein B C-lobe/N-lobe beta barrel domain-containing protein" evidence="1">
    <location>
        <begin position="33"/>
        <end position="234"/>
    </location>
</feature>
<keyword evidence="3" id="KW-1185">Reference proteome</keyword>
<protein>
    <recommendedName>
        <fullName evidence="4">Transferrin-binding protein B C-lobe/N-lobe beta barrel domain-containing protein</fullName>
    </recommendedName>
</protein>